<comment type="cofactor">
    <cofactor evidence="1 14 15">
        <name>Zn(2+)</name>
        <dbReference type="ChEBI" id="CHEBI:29105"/>
    </cofactor>
</comment>
<dbReference type="PROSITE" id="PS51747">
    <property type="entry name" value="CYT_DCMP_DEAMINASES_2"/>
    <property type="match status" value="1"/>
</dbReference>
<evidence type="ECO:0000259" key="16">
    <source>
        <dbReference type="PROSITE" id="PS51747"/>
    </source>
</evidence>
<dbReference type="SUPFAM" id="SSF53927">
    <property type="entry name" value="Cytidine deaminase-like"/>
    <property type="match status" value="1"/>
</dbReference>
<keyword evidence="6 14" id="KW-0479">Metal-binding</keyword>
<dbReference type="InterPro" id="IPR016193">
    <property type="entry name" value="Cytidine_deaminase-like"/>
</dbReference>
<comment type="similarity">
    <text evidence="3 15">Belongs to the cytidine and deoxycytidylate deaminase family.</text>
</comment>
<evidence type="ECO:0000256" key="15">
    <source>
        <dbReference type="RuleBase" id="RU364006"/>
    </source>
</evidence>
<dbReference type="FunFam" id="3.40.140.10:FF:000008">
    <property type="entry name" value="Cytidine deaminase"/>
    <property type="match status" value="1"/>
</dbReference>
<dbReference type="RefSeq" id="WP_182664060.1">
    <property type="nucleotide sequence ID" value="NZ_JACIVI010000003.1"/>
</dbReference>
<proteinExistence type="inferred from homology"/>
<feature type="binding site" evidence="14">
    <location>
        <position position="96"/>
    </location>
    <ligand>
        <name>Zn(2+)</name>
        <dbReference type="ChEBI" id="CHEBI:29105"/>
        <note>catalytic</note>
    </ligand>
</feature>
<keyword evidence="18" id="KW-1185">Reference proteome</keyword>
<comment type="function">
    <text evidence="2 15">This enzyme scavenges exogenous and endogenous cytidine and 2'-deoxycytidine for UMP synthesis.</text>
</comment>
<evidence type="ECO:0000256" key="10">
    <source>
        <dbReference type="ARBA" id="ARBA00049252"/>
    </source>
</evidence>
<evidence type="ECO:0000256" key="9">
    <source>
        <dbReference type="ARBA" id="ARBA00032005"/>
    </source>
</evidence>
<gene>
    <name evidence="17" type="ORF">H4F90_09890</name>
</gene>
<evidence type="ECO:0000256" key="12">
    <source>
        <dbReference type="PIRSR" id="PIRSR606262-1"/>
    </source>
</evidence>
<feature type="binding site" evidence="13">
    <location>
        <begin position="49"/>
        <end position="55"/>
    </location>
    <ligand>
        <name>substrate</name>
    </ligand>
</feature>
<dbReference type="InterPro" id="IPR006262">
    <property type="entry name" value="Cyt_deam_tetra"/>
</dbReference>
<accession>A0A839HLT6</accession>
<comment type="catalytic activity">
    <reaction evidence="11 15">
        <text>cytidine + H2O + H(+) = uridine + NH4(+)</text>
        <dbReference type="Rhea" id="RHEA:16069"/>
        <dbReference type="ChEBI" id="CHEBI:15377"/>
        <dbReference type="ChEBI" id="CHEBI:15378"/>
        <dbReference type="ChEBI" id="CHEBI:16704"/>
        <dbReference type="ChEBI" id="CHEBI:17562"/>
        <dbReference type="ChEBI" id="CHEBI:28938"/>
        <dbReference type="EC" id="3.5.4.5"/>
    </reaction>
</comment>
<evidence type="ECO:0000256" key="2">
    <source>
        <dbReference type="ARBA" id="ARBA00003949"/>
    </source>
</evidence>
<dbReference type="NCBIfam" id="TIGR01354">
    <property type="entry name" value="cyt_deam_tetra"/>
    <property type="match status" value="1"/>
</dbReference>
<dbReference type="EMBL" id="JACIVI010000003">
    <property type="protein sequence ID" value="MBB1162292.1"/>
    <property type="molecule type" value="Genomic_DNA"/>
</dbReference>
<comment type="caution">
    <text evidence="17">The sequence shown here is derived from an EMBL/GenBank/DDBJ whole genome shotgun (WGS) entry which is preliminary data.</text>
</comment>
<dbReference type="GO" id="GO:0008270">
    <property type="term" value="F:zinc ion binding"/>
    <property type="evidence" value="ECO:0007669"/>
    <property type="project" value="UniProtKB-UniRule"/>
</dbReference>
<evidence type="ECO:0000256" key="14">
    <source>
        <dbReference type="PIRSR" id="PIRSR606262-3"/>
    </source>
</evidence>
<dbReference type="PANTHER" id="PTHR11644:SF2">
    <property type="entry name" value="CYTIDINE DEAMINASE"/>
    <property type="match status" value="1"/>
</dbReference>
<dbReference type="GO" id="GO:0005829">
    <property type="term" value="C:cytosol"/>
    <property type="evidence" value="ECO:0007669"/>
    <property type="project" value="TreeGrafter"/>
</dbReference>
<protein>
    <recommendedName>
        <fullName evidence="5 15">Cytidine deaminase</fullName>
        <ecNumber evidence="4 15">3.5.4.5</ecNumber>
    </recommendedName>
    <alternativeName>
        <fullName evidence="9 15">Cytidine aminohydrolase</fullName>
    </alternativeName>
</protein>
<feature type="active site" description="Proton donor" evidence="12">
    <location>
        <position position="62"/>
    </location>
</feature>
<dbReference type="CDD" id="cd01283">
    <property type="entry name" value="cytidine_deaminase"/>
    <property type="match status" value="1"/>
</dbReference>
<evidence type="ECO:0000313" key="18">
    <source>
        <dbReference type="Proteomes" id="UP000586093"/>
    </source>
</evidence>
<evidence type="ECO:0000256" key="5">
    <source>
        <dbReference type="ARBA" id="ARBA00018266"/>
    </source>
</evidence>
<evidence type="ECO:0000256" key="11">
    <source>
        <dbReference type="ARBA" id="ARBA00049558"/>
    </source>
</evidence>
<dbReference type="GO" id="GO:0072527">
    <property type="term" value="P:pyrimidine-containing compound metabolic process"/>
    <property type="evidence" value="ECO:0007669"/>
    <property type="project" value="UniProtKB-ARBA"/>
</dbReference>
<dbReference type="GO" id="GO:0055086">
    <property type="term" value="P:nucleobase-containing small molecule metabolic process"/>
    <property type="evidence" value="ECO:0007669"/>
    <property type="project" value="UniProtKB-ARBA"/>
</dbReference>
<dbReference type="Pfam" id="PF00383">
    <property type="entry name" value="dCMP_cyt_deam_1"/>
    <property type="match status" value="1"/>
</dbReference>
<dbReference type="NCBIfam" id="NF004064">
    <property type="entry name" value="PRK05578.1"/>
    <property type="match status" value="1"/>
</dbReference>
<dbReference type="GO" id="GO:0004126">
    <property type="term" value="F:cytidine deaminase activity"/>
    <property type="evidence" value="ECO:0007669"/>
    <property type="project" value="UniProtKB-UniRule"/>
</dbReference>
<dbReference type="InterPro" id="IPR016192">
    <property type="entry name" value="APOBEC/CMP_deaminase_Zn-bd"/>
</dbReference>
<keyword evidence="8 14" id="KW-0862">Zinc</keyword>
<dbReference type="Proteomes" id="UP000586093">
    <property type="component" value="Unassembled WGS sequence"/>
</dbReference>
<dbReference type="GO" id="GO:0042802">
    <property type="term" value="F:identical protein binding"/>
    <property type="evidence" value="ECO:0007669"/>
    <property type="project" value="UniProtKB-ARBA"/>
</dbReference>
<evidence type="ECO:0000256" key="1">
    <source>
        <dbReference type="ARBA" id="ARBA00001947"/>
    </source>
</evidence>
<dbReference type="Gene3D" id="3.40.140.10">
    <property type="entry name" value="Cytidine Deaminase, domain 2"/>
    <property type="match status" value="1"/>
</dbReference>
<evidence type="ECO:0000256" key="7">
    <source>
        <dbReference type="ARBA" id="ARBA00022801"/>
    </source>
</evidence>
<evidence type="ECO:0000256" key="6">
    <source>
        <dbReference type="ARBA" id="ARBA00022723"/>
    </source>
</evidence>
<dbReference type="AlphaFoldDB" id="A0A839HLT6"/>
<feature type="binding site" evidence="14">
    <location>
        <position position="93"/>
    </location>
    <ligand>
        <name>Zn(2+)</name>
        <dbReference type="ChEBI" id="CHEBI:29105"/>
        <note>catalytic</note>
    </ligand>
</feature>
<dbReference type="PANTHER" id="PTHR11644">
    <property type="entry name" value="CYTIDINE DEAMINASE"/>
    <property type="match status" value="1"/>
</dbReference>
<feature type="binding site" evidence="14">
    <location>
        <position position="60"/>
    </location>
    <ligand>
        <name>Zn(2+)</name>
        <dbReference type="ChEBI" id="CHEBI:29105"/>
        <note>catalytic</note>
    </ligand>
</feature>
<keyword evidence="7 15" id="KW-0378">Hydrolase</keyword>
<organism evidence="17 18">
    <name type="scientific">Aquariibacter albus</name>
    <dbReference type="NCBI Taxonomy" id="2759899"/>
    <lineage>
        <taxon>Bacteria</taxon>
        <taxon>Pseudomonadati</taxon>
        <taxon>Pseudomonadota</taxon>
        <taxon>Betaproteobacteria</taxon>
        <taxon>Burkholderiales</taxon>
        <taxon>Sphaerotilaceae</taxon>
        <taxon>Aquariibacter</taxon>
    </lineage>
</organism>
<evidence type="ECO:0000313" key="17">
    <source>
        <dbReference type="EMBL" id="MBB1162292.1"/>
    </source>
</evidence>
<dbReference type="InterPro" id="IPR002125">
    <property type="entry name" value="CMP_dCMP_dom"/>
</dbReference>
<comment type="catalytic activity">
    <reaction evidence="10 15">
        <text>2'-deoxycytidine + H2O + H(+) = 2'-deoxyuridine + NH4(+)</text>
        <dbReference type="Rhea" id="RHEA:13433"/>
        <dbReference type="ChEBI" id="CHEBI:15377"/>
        <dbReference type="ChEBI" id="CHEBI:15378"/>
        <dbReference type="ChEBI" id="CHEBI:15698"/>
        <dbReference type="ChEBI" id="CHEBI:16450"/>
        <dbReference type="ChEBI" id="CHEBI:28938"/>
        <dbReference type="EC" id="3.5.4.5"/>
    </reaction>
</comment>
<reference evidence="17 18" key="1">
    <citation type="submission" date="2020-08" db="EMBL/GenBank/DDBJ databases">
        <title>Aquariorum lacteus gen. nov., sp. nov., a new member of the family Comamonadaceae, isolated from freshwater aquarium.</title>
        <authorList>
            <person name="Chun S.-J."/>
        </authorList>
    </citation>
    <scope>NUCLEOTIDE SEQUENCE [LARGE SCALE GENOMIC DNA]</scope>
    <source>
        <strain evidence="17 18">SJAQ100</strain>
    </source>
</reference>
<evidence type="ECO:0000256" key="8">
    <source>
        <dbReference type="ARBA" id="ARBA00022833"/>
    </source>
</evidence>
<dbReference type="PROSITE" id="PS00903">
    <property type="entry name" value="CYT_DCMP_DEAMINASES_1"/>
    <property type="match status" value="1"/>
</dbReference>
<evidence type="ECO:0000256" key="4">
    <source>
        <dbReference type="ARBA" id="ARBA00012783"/>
    </source>
</evidence>
<evidence type="ECO:0000256" key="13">
    <source>
        <dbReference type="PIRSR" id="PIRSR606262-2"/>
    </source>
</evidence>
<name>A0A839HLT6_9BURK</name>
<feature type="domain" description="CMP/dCMP-type deaminase" evidence="16">
    <location>
        <begin position="8"/>
        <end position="135"/>
    </location>
</feature>
<dbReference type="InterPro" id="IPR050202">
    <property type="entry name" value="Cyt/Deoxycyt_deaminase"/>
</dbReference>
<evidence type="ECO:0000256" key="3">
    <source>
        <dbReference type="ARBA" id="ARBA00006576"/>
    </source>
</evidence>
<dbReference type="EC" id="3.5.4.5" evidence="4 15"/>
<sequence length="144" mass="15093">MRPEDPADEGRTLLQAAYAIQARAHAPYSGFRVGAALLDEQGRLHVGVNVENASYGLTLCAERVAVFNAIAAGARRIRALGVVGHSGRPLPPCGACRQVLAELADPDCSIWLDGGTAGPQRHTLSALLPLAFQAAELMDPSSLP</sequence>